<dbReference type="InterPro" id="IPR008984">
    <property type="entry name" value="SMAD_FHA_dom_sf"/>
</dbReference>
<dbReference type="Proteomes" id="UP000637980">
    <property type="component" value="Unassembled WGS sequence"/>
</dbReference>
<comment type="caution">
    <text evidence="3">The sequence shown here is derived from an EMBL/GenBank/DDBJ whole genome shotgun (WGS) entry which is preliminary data.</text>
</comment>
<dbReference type="SUPFAM" id="SSF49879">
    <property type="entry name" value="SMAD/FHA domain"/>
    <property type="match status" value="1"/>
</dbReference>
<dbReference type="Gene3D" id="2.60.200.20">
    <property type="match status" value="1"/>
</dbReference>
<dbReference type="EMBL" id="BMXE01000013">
    <property type="protein sequence ID" value="GHB50154.1"/>
    <property type="molecule type" value="Genomic_DNA"/>
</dbReference>
<sequence>MTLSMQLLQIPEASNVERREFYLQDDSCEIGSGYDCDICLPDPSETMSATHLVISRTEDGAFAIMDTSQHGTALNEDMLPKNDAVYLSDGDVLGFCGYKLLVGIVGAVERHQELESASVLEFRAETDLGGDGPLLPHVPSESTPALQNREFHQEQAGNDLLFDPFDDGLDSTAEQSSMMEDRPRHAPFRGFEPRASSAEPPSGWQAWQHKNGMSNALERALDRFLAQIDPEAHEQEYDEFVPLFANRKKHYWQFYKRQFSKKRQNREFYLTFFALLDEEIGKL</sequence>
<dbReference type="Pfam" id="PF00498">
    <property type="entry name" value="FHA"/>
    <property type="match status" value="1"/>
</dbReference>
<dbReference type="Pfam" id="PF20232">
    <property type="entry name" value="T6SS_FHA_C"/>
    <property type="match status" value="1"/>
</dbReference>
<name>A0ABQ3EQ28_9HYPH</name>
<protein>
    <recommendedName>
        <fullName evidence="2">FHA domain-containing protein</fullName>
    </recommendedName>
</protein>
<accession>A0ABQ3EQ28</accession>
<dbReference type="RefSeq" id="WP_189438983.1">
    <property type="nucleotide sequence ID" value="NZ_BMXE01000013.1"/>
</dbReference>
<evidence type="ECO:0000256" key="1">
    <source>
        <dbReference type="SAM" id="MobiDB-lite"/>
    </source>
</evidence>
<feature type="domain" description="FHA" evidence="2">
    <location>
        <begin position="28"/>
        <end position="79"/>
    </location>
</feature>
<dbReference type="CDD" id="cd00060">
    <property type="entry name" value="FHA"/>
    <property type="match status" value="1"/>
</dbReference>
<evidence type="ECO:0000259" key="2">
    <source>
        <dbReference type="PROSITE" id="PS50006"/>
    </source>
</evidence>
<organism evidence="3 4">
    <name type="scientific">Pseudovibrio japonicus</name>
    <dbReference type="NCBI Taxonomy" id="366534"/>
    <lineage>
        <taxon>Bacteria</taxon>
        <taxon>Pseudomonadati</taxon>
        <taxon>Pseudomonadota</taxon>
        <taxon>Alphaproteobacteria</taxon>
        <taxon>Hyphomicrobiales</taxon>
        <taxon>Stappiaceae</taxon>
        <taxon>Pseudovibrio</taxon>
    </lineage>
</organism>
<gene>
    <name evidence="3" type="ORF">GCM10007094_44280</name>
</gene>
<proteinExistence type="predicted"/>
<keyword evidence="4" id="KW-1185">Reference proteome</keyword>
<evidence type="ECO:0000313" key="3">
    <source>
        <dbReference type="EMBL" id="GHB50154.1"/>
    </source>
</evidence>
<evidence type="ECO:0000313" key="4">
    <source>
        <dbReference type="Proteomes" id="UP000637980"/>
    </source>
</evidence>
<dbReference type="InterPro" id="IPR000253">
    <property type="entry name" value="FHA_dom"/>
</dbReference>
<feature type="region of interest" description="Disordered" evidence="1">
    <location>
        <begin position="171"/>
        <end position="204"/>
    </location>
</feature>
<dbReference type="PROSITE" id="PS50006">
    <property type="entry name" value="FHA_DOMAIN"/>
    <property type="match status" value="1"/>
</dbReference>
<reference evidence="4" key="1">
    <citation type="journal article" date="2019" name="Int. J. Syst. Evol. Microbiol.">
        <title>The Global Catalogue of Microorganisms (GCM) 10K type strain sequencing project: providing services to taxonomists for standard genome sequencing and annotation.</title>
        <authorList>
            <consortium name="The Broad Institute Genomics Platform"/>
            <consortium name="The Broad Institute Genome Sequencing Center for Infectious Disease"/>
            <person name="Wu L."/>
            <person name="Ma J."/>
        </authorList>
    </citation>
    <scope>NUCLEOTIDE SEQUENCE [LARGE SCALE GENOMIC DNA]</scope>
    <source>
        <strain evidence="4">KCTC 12861</strain>
    </source>
</reference>
<dbReference type="InterPro" id="IPR046883">
    <property type="entry name" value="T6SS_FHA_C"/>
</dbReference>